<reference evidence="3" key="1">
    <citation type="submission" date="2016-10" db="EMBL/GenBank/DDBJ databases">
        <authorList>
            <person name="Varghese N."/>
            <person name="Submissions S."/>
        </authorList>
    </citation>
    <scope>NUCLEOTIDE SEQUENCE [LARGE SCALE GENOMIC DNA]</scope>
    <source>
        <strain evidence="3">DSM 43163</strain>
    </source>
</reference>
<evidence type="ECO:0000313" key="3">
    <source>
        <dbReference type="Proteomes" id="UP000236723"/>
    </source>
</evidence>
<name>A0A1H6E1F8_9ACTN</name>
<dbReference type="AlphaFoldDB" id="A0A1H6E1F8"/>
<evidence type="ECO:0000313" key="2">
    <source>
        <dbReference type="EMBL" id="SEG91013.1"/>
    </source>
</evidence>
<keyword evidence="3" id="KW-1185">Reference proteome</keyword>
<gene>
    <name evidence="2" type="ORF">SAMN04489712_12814</name>
</gene>
<protein>
    <submittedName>
        <fullName evidence="2">Uncharacterized protein</fullName>
    </submittedName>
</protein>
<dbReference type="Proteomes" id="UP000236723">
    <property type="component" value="Unassembled WGS sequence"/>
</dbReference>
<organism evidence="2 3">
    <name type="scientific">Thermomonospora echinospora</name>
    <dbReference type="NCBI Taxonomy" id="1992"/>
    <lineage>
        <taxon>Bacteria</taxon>
        <taxon>Bacillati</taxon>
        <taxon>Actinomycetota</taxon>
        <taxon>Actinomycetes</taxon>
        <taxon>Streptosporangiales</taxon>
        <taxon>Thermomonosporaceae</taxon>
        <taxon>Thermomonospora</taxon>
    </lineage>
</organism>
<feature type="region of interest" description="Disordered" evidence="1">
    <location>
        <begin position="1"/>
        <end position="22"/>
    </location>
</feature>
<accession>A0A1H6E1F8</accession>
<sequence>MNMPDRRSSGQQGHAWDAPGETDTRRAQVWALAQTLSAHGYEAEMAESEPLLVVAVASGSPVQVRCAYRDDCGGEPWFCFVGGTPIAPADDNHLQDAVVAVKGALAGRD</sequence>
<dbReference type="EMBL" id="FNVO01000028">
    <property type="protein sequence ID" value="SEG91013.1"/>
    <property type="molecule type" value="Genomic_DNA"/>
</dbReference>
<evidence type="ECO:0000256" key="1">
    <source>
        <dbReference type="SAM" id="MobiDB-lite"/>
    </source>
</evidence>
<proteinExistence type="predicted"/>